<keyword evidence="2" id="KW-1185">Reference proteome</keyword>
<reference evidence="1 2" key="1">
    <citation type="submission" date="2016-03" db="EMBL/GenBank/DDBJ databases">
        <title>EvidentialGene: Evidence-directed Construction of Genes on Genomes.</title>
        <authorList>
            <person name="Gilbert D.G."/>
            <person name="Choi J.-H."/>
            <person name="Mockaitis K."/>
            <person name="Colbourne J."/>
            <person name="Pfrender M."/>
        </authorList>
    </citation>
    <scope>NUCLEOTIDE SEQUENCE [LARGE SCALE GENOMIC DNA]</scope>
    <source>
        <strain evidence="1 2">Xinb3</strain>
        <tissue evidence="1">Complete organism</tissue>
    </source>
</reference>
<name>A0A0P5XJY0_9CRUS</name>
<dbReference type="Proteomes" id="UP000076858">
    <property type="component" value="Unassembled WGS sequence"/>
</dbReference>
<dbReference type="EMBL" id="LRGB01000930">
    <property type="protein sequence ID" value="KZS15058.1"/>
    <property type="molecule type" value="Genomic_DNA"/>
</dbReference>
<comment type="caution">
    <text evidence="1">The sequence shown here is derived from an EMBL/GenBank/DDBJ whole genome shotgun (WGS) entry which is preliminary data.</text>
</comment>
<gene>
    <name evidence="1" type="ORF">APZ42_019626</name>
</gene>
<protein>
    <submittedName>
        <fullName evidence="1">Uncharacterized protein</fullName>
    </submittedName>
</protein>
<sequence>MPMKREKGAQSPCPAIDTDLLMSLAAILHSLSLCVSLFFDMCVPPFRYFVSSRQKQQNKPMS</sequence>
<accession>A0A0P5XJY0</accession>
<dbReference type="AlphaFoldDB" id="A0A0P5XJY0"/>
<evidence type="ECO:0000313" key="1">
    <source>
        <dbReference type="EMBL" id="KZS15058.1"/>
    </source>
</evidence>
<organism evidence="1 2">
    <name type="scientific">Daphnia magna</name>
    <dbReference type="NCBI Taxonomy" id="35525"/>
    <lineage>
        <taxon>Eukaryota</taxon>
        <taxon>Metazoa</taxon>
        <taxon>Ecdysozoa</taxon>
        <taxon>Arthropoda</taxon>
        <taxon>Crustacea</taxon>
        <taxon>Branchiopoda</taxon>
        <taxon>Diplostraca</taxon>
        <taxon>Cladocera</taxon>
        <taxon>Anomopoda</taxon>
        <taxon>Daphniidae</taxon>
        <taxon>Daphnia</taxon>
    </lineage>
</organism>
<evidence type="ECO:0000313" key="2">
    <source>
        <dbReference type="Proteomes" id="UP000076858"/>
    </source>
</evidence>
<proteinExistence type="predicted"/>